<dbReference type="Pfam" id="PF13857">
    <property type="entry name" value="Ank_5"/>
    <property type="match status" value="1"/>
</dbReference>
<dbReference type="PANTHER" id="PTHR24173">
    <property type="entry name" value="ANKYRIN REPEAT CONTAINING"/>
    <property type="match status" value="1"/>
</dbReference>
<evidence type="ECO:0000313" key="4">
    <source>
        <dbReference type="EMBL" id="AKU98087.1"/>
    </source>
</evidence>
<keyword evidence="5" id="KW-1185">Reference proteome</keyword>
<dbReference type="STRING" id="1391654.AKJ09_04751"/>
<dbReference type="PANTHER" id="PTHR24173:SF74">
    <property type="entry name" value="ANKYRIN REPEAT DOMAIN-CONTAINING PROTEIN 16"/>
    <property type="match status" value="1"/>
</dbReference>
<accession>A0A0K1PX44</accession>
<dbReference type="AlphaFoldDB" id="A0A0K1PX44"/>
<dbReference type="InterPro" id="IPR036770">
    <property type="entry name" value="Ankyrin_rpt-contain_sf"/>
</dbReference>
<dbReference type="PROSITE" id="PS50088">
    <property type="entry name" value="ANK_REPEAT"/>
    <property type="match status" value="4"/>
</dbReference>
<organism evidence="4 5">
    <name type="scientific">Labilithrix luteola</name>
    <dbReference type="NCBI Taxonomy" id="1391654"/>
    <lineage>
        <taxon>Bacteria</taxon>
        <taxon>Pseudomonadati</taxon>
        <taxon>Myxococcota</taxon>
        <taxon>Polyangia</taxon>
        <taxon>Polyangiales</taxon>
        <taxon>Labilitrichaceae</taxon>
        <taxon>Labilithrix</taxon>
    </lineage>
</organism>
<dbReference type="Gene3D" id="1.25.40.20">
    <property type="entry name" value="Ankyrin repeat-containing domain"/>
    <property type="match status" value="2"/>
</dbReference>
<dbReference type="EMBL" id="CP012333">
    <property type="protein sequence ID" value="AKU98087.1"/>
    <property type="molecule type" value="Genomic_DNA"/>
</dbReference>
<evidence type="ECO:0000256" key="2">
    <source>
        <dbReference type="ARBA" id="ARBA00023043"/>
    </source>
</evidence>
<dbReference type="Proteomes" id="UP000064967">
    <property type="component" value="Chromosome"/>
</dbReference>
<keyword evidence="1" id="KW-0677">Repeat</keyword>
<dbReference type="OrthoDB" id="5787340at2"/>
<feature type="repeat" description="ANK" evidence="3">
    <location>
        <begin position="136"/>
        <end position="168"/>
    </location>
</feature>
<feature type="repeat" description="ANK" evidence="3">
    <location>
        <begin position="103"/>
        <end position="135"/>
    </location>
</feature>
<sequence length="348" mass="37958">MSEDLLLHAQLGNADHIRHLVEGGVDPNWRREDGVTTLMIAALTGRLTIIEALIDAGATVDLRAPDGMTALLAATAYAHTTRDWSGIELLLSKGADPTLANSEGNDALMMAARHGLVEAVIALLKRGADPNRKNRYGTTSLMQAARGHLVETARVLLRAGADRTLTDERGLTASTYAREIGRPPEELAALLAPSGQGDVNSRQVSKFSHDDFRISLLGAWSENATSAGWEFIDVSGQRQIDVCVTLLDEPLDDDEREQDLAARMREHRASLRATSPSKWRFSEARLVQANDATQARFHGSCSDVFAAVCVYVAPTKTVALTYRDFRPNLEEEARGRQATESVASFRLK</sequence>
<dbReference type="InterPro" id="IPR002110">
    <property type="entry name" value="Ankyrin_rpt"/>
</dbReference>
<dbReference type="SUPFAM" id="SSF48403">
    <property type="entry name" value="Ankyrin repeat"/>
    <property type="match status" value="1"/>
</dbReference>
<dbReference type="PROSITE" id="PS50297">
    <property type="entry name" value="ANK_REP_REGION"/>
    <property type="match status" value="2"/>
</dbReference>
<keyword evidence="2 3" id="KW-0040">ANK repeat</keyword>
<dbReference type="KEGG" id="llu:AKJ09_04751"/>
<dbReference type="Pfam" id="PF12796">
    <property type="entry name" value="Ank_2"/>
    <property type="match status" value="1"/>
</dbReference>
<evidence type="ECO:0000256" key="3">
    <source>
        <dbReference type="PROSITE-ProRule" id="PRU00023"/>
    </source>
</evidence>
<feature type="repeat" description="ANK" evidence="3">
    <location>
        <begin position="66"/>
        <end position="102"/>
    </location>
</feature>
<gene>
    <name evidence="4" type="ORF">AKJ09_04751</name>
</gene>
<feature type="repeat" description="ANK" evidence="3">
    <location>
        <begin position="33"/>
        <end position="65"/>
    </location>
</feature>
<reference evidence="4 5" key="1">
    <citation type="submission" date="2015-08" db="EMBL/GenBank/DDBJ databases">
        <authorList>
            <person name="Babu N.S."/>
            <person name="Beckwith C.J."/>
            <person name="Beseler K.G."/>
            <person name="Brison A."/>
            <person name="Carone J.V."/>
            <person name="Caskin T.P."/>
            <person name="Diamond M."/>
            <person name="Durham M.E."/>
            <person name="Foxe J.M."/>
            <person name="Go M."/>
            <person name="Henderson B.A."/>
            <person name="Jones I.B."/>
            <person name="McGettigan J.A."/>
            <person name="Micheletti S.J."/>
            <person name="Nasrallah M.E."/>
            <person name="Ortiz D."/>
            <person name="Piller C.R."/>
            <person name="Privatt S.R."/>
            <person name="Schneider S.L."/>
            <person name="Sharp S."/>
            <person name="Smith T.C."/>
            <person name="Stanton J.D."/>
            <person name="Ullery H.E."/>
            <person name="Wilson R.J."/>
            <person name="Serrano M.G."/>
            <person name="Buck G."/>
            <person name="Lee V."/>
            <person name="Wang Y."/>
            <person name="Carvalho R."/>
            <person name="Voegtly L."/>
            <person name="Shi R."/>
            <person name="Duckworth R."/>
            <person name="Johnson A."/>
            <person name="Loviza R."/>
            <person name="Walstead R."/>
            <person name="Shah Z."/>
            <person name="Kiflezghi M."/>
            <person name="Wade K."/>
            <person name="Ball S.L."/>
            <person name="Bradley K.W."/>
            <person name="Asai D.J."/>
            <person name="Bowman C.A."/>
            <person name="Russell D.A."/>
            <person name="Pope W.H."/>
            <person name="Jacobs-Sera D."/>
            <person name="Hendrix R.W."/>
            <person name="Hatfull G.F."/>
        </authorList>
    </citation>
    <scope>NUCLEOTIDE SEQUENCE [LARGE SCALE GENOMIC DNA]</scope>
    <source>
        <strain evidence="4 5">DSM 27648</strain>
    </source>
</reference>
<evidence type="ECO:0000256" key="1">
    <source>
        <dbReference type="ARBA" id="ARBA00022737"/>
    </source>
</evidence>
<evidence type="ECO:0000313" key="5">
    <source>
        <dbReference type="Proteomes" id="UP000064967"/>
    </source>
</evidence>
<proteinExistence type="predicted"/>
<dbReference type="RefSeq" id="WP_146649121.1">
    <property type="nucleotide sequence ID" value="NZ_CP012333.1"/>
</dbReference>
<protein>
    <submittedName>
        <fullName evidence="4">Ankyrin repeat protein</fullName>
    </submittedName>
</protein>
<name>A0A0K1PX44_9BACT</name>
<dbReference type="SMART" id="SM00248">
    <property type="entry name" value="ANK"/>
    <property type="match status" value="4"/>
</dbReference>